<dbReference type="InterPro" id="IPR008181">
    <property type="entry name" value="dUTPase"/>
</dbReference>
<dbReference type="Pfam" id="PF00692">
    <property type="entry name" value="dUTPase"/>
    <property type="match status" value="1"/>
</dbReference>
<evidence type="ECO:0000313" key="12">
    <source>
        <dbReference type="Proteomes" id="UP000058599"/>
    </source>
</evidence>
<comment type="catalytic activity">
    <reaction evidence="7 8">
        <text>dUTP + H2O = dUMP + diphosphate + H(+)</text>
        <dbReference type="Rhea" id="RHEA:10248"/>
        <dbReference type="ChEBI" id="CHEBI:15377"/>
        <dbReference type="ChEBI" id="CHEBI:15378"/>
        <dbReference type="ChEBI" id="CHEBI:33019"/>
        <dbReference type="ChEBI" id="CHEBI:61555"/>
        <dbReference type="ChEBI" id="CHEBI:246422"/>
        <dbReference type="EC" id="3.6.1.23"/>
    </reaction>
</comment>
<dbReference type="CDD" id="cd07557">
    <property type="entry name" value="trimeric_dUTPase"/>
    <property type="match status" value="1"/>
</dbReference>
<accession>A0AA86L1R9</accession>
<dbReference type="InterPro" id="IPR029054">
    <property type="entry name" value="dUTPase-like"/>
</dbReference>
<comment type="pathway">
    <text evidence="8">Pyrimidine metabolism; dUMP biosynthesis; dUMP from dCTP (dUTP route): step 2/2.</text>
</comment>
<feature type="domain" description="dUTPase-like" evidence="10">
    <location>
        <begin position="26"/>
        <end position="154"/>
    </location>
</feature>
<comment type="function">
    <text evidence="8">This enzyme is involved in nucleotide metabolism: it produces dUMP, the immediate precursor of thymidine nucleotides and it decreases the intracellular concentration of dUTP so that uracil cannot be incorporated into DNA.</text>
</comment>
<dbReference type="GO" id="GO:0004170">
    <property type="term" value="F:dUTP diphosphatase activity"/>
    <property type="evidence" value="ECO:0007669"/>
    <property type="project" value="UniProtKB-UniRule"/>
</dbReference>
<dbReference type="HAMAP" id="MF_00116">
    <property type="entry name" value="dUTPase_bact"/>
    <property type="match status" value="1"/>
</dbReference>
<keyword evidence="4 8" id="KW-0378">Hydrolase</keyword>
<comment type="similarity">
    <text evidence="2 8">Belongs to the dUTPase family.</text>
</comment>
<feature type="binding site" evidence="8">
    <location>
        <begin position="75"/>
        <end position="77"/>
    </location>
    <ligand>
        <name>substrate</name>
    </ligand>
</feature>
<dbReference type="InterPro" id="IPR033704">
    <property type="entry name" value="dUTPase_trimeric"/>
</dbReference>
<dbReference type="PANTHER" id="PTHR11241">
    <property type="entry name" value="DEOXYURIDINE 5'-TRIPHOSPHATE NUCLEOTIDOHYDROLASE"/>
    <property type="match status" value="1"/>
</dbReference>
<name>A0AA86L1R9_9SPHN</name>
<evidence type="ECO:0000256" key="4">
    <source>
        <dbReference type="ARBA" id="ARBA00022801"/>
    </source>
</evidence>
<evidence type="ECO:0000256" key="5">
    <source>
        <dbReference type="ARBA" id="ARBA00022842"/>
    </source>
</evidence>
<feature type="binding site" evidence="8">
    <location>
        <position position="88"/>
    </location>
    <ligand>
        <name>substrate</name>
    </ligand>
</feature>
<evidence type="ECO:0000256" key="2">
    <source>
        <dbReference type="ARBA" id="ARBA00006581"/>
    </source>
</evidence>
<dbReference type="GO" id="GO:0046081">
    <property type="term" value="P:dUTP catabolic process"/>
    <property type="evidence" value="ECO:0007669"/>
    <property type="project" value="InterPro"/>
</dbReference>
<feature type="region of interest" description="Disordered" evidence="9">
    <location>
        <begin position="145"/>
        <end position="181"/>
    </location>
</feature>
<dbReference type="InterPro" id="IPR036157">
    <property type="entry name" value="dUTPase-like_sf"/>
</dbReference>
<dbReference type="PANTHER" id="PTHR11241:SF0">
    <property type="entry name" value="DEOXYURIDINE 5'-TRIPHOSPHATE NUCLEOTIDOHYDROLASE"/>
    <property type="match status" value="1"/>
</dbReference>
<evidence type="ECO:0000256" key="1">
    <source>
        <dbReference type="ARBA" id="ARBA00001946"/>
    </source>
</evidence>
<feature type="compositionally biased region" description="Gly residues" evidence="9">
    <location>
        <begin position="146"/>
        <end position="160"/>
    </location>
</feature>
<evidence type="ECO:0000313" key="11">
    <source>
        <dbReference type="EMBL" id="AMG73116.1"/>
    </source>
</evidence>
<dbReference type="EC" id="3.6.1.23" evidence="8"/>
<protein>
    <recommendedName>
        <fullName evidence="8">Deoxyuridine 5'-triphosphate nucleotidohydrolase</fullName>
        <shortName evidence="8">dUTPase</shortName>
        <ecNumber evidence="8">3.6.1.23</ecNumber>
    </recommendedName>
    <alternativeName>
        <fullName evidence="8">dUTP pyrophosphatase</fullName>
    </alternativeName>
</protein>
<evidence type="ECO:0000256" key="7">
    <source>
        <dbReference type="ARBA" id="ARBA00047686"/>
    </source>
</evidence>
<dbReference type="AlphaFoldDB" id="A0AA86L1R9"/>
<gene>
    <name evidence="8 11" type="primary">dut</name>
    <name evidence="11" type="ORF">SGRAN_0721</name>
</gene>
<dbReference type="Gene3D" id="2.70.40.10">
    <property type="match status" value="1"/>
</dbReference>
<dbReference type="EMBL" id="CP012199">
    <property type="protein sequence ID" value="AMG73116.1"/>
    <property type="molecule type" value="Genomic_DNA"/>
</dbReference>
<reference evidence="11 12" key="1">
    <citation type="journal article" date="2016" name="BMC Genomics">
        <title>Genomic analysis of the nitrate-respiring Sphingopyxis granuli (formerly Sphingomonas macrogoltabida) strain TFA.</title>
        <authorList>
            <person name="Garcia-Romero I."/>
            <person name="Perez-Pulido A.J."/>
            <person name="Gonzalez-Flores Y.E."/>
            <person name="Reyes-Ramirez F."/>
            <person name="Santero E."/>
            <person name="Floriano B."/>
        </authorList>
    </citation>
    <scope>NUCLEOTIDE SEQUENCE [LARGE SCALE GENOMIC DNA]</scope>
    <source>
        <strain evidence="11 12">TFA</strain>
    </source>
</reference>
<keyword evidence="6 8" id="KW-0546">Nucleotide metabolism</keyword>
<comment type="caution">
    <text evidence="8">Lacks conserved residue(s) required for the propagation of feature annotation.</text>
</comment>
<dbReference type="SUPFAM" id="SSF51283">
    <property type="entry name" value="dUTPase-like"/>
    <property type="match status" value="1"/>
</dbReference>
<dbReference type="GO" id="GO:0006226">
    <property type="term" value="P:dUMP biosynthetic process"/>
    <property type="evidence" value="ECO:0007669"/>
    <property type="project" value="UniProtKB-UniRule"/>
</dbReference>
<keyword evidence="5 8" id="KW-0460">Magnesium</keyword>
<dbReference type="KEGG" id="sgi:SGRAN_0721"/>
<dbReference type="GO" id="GO:0000287">
    <property type="term" value="F:magnesium ion binding"/>
    <property type="evidence" value="ECO:0007669"/>
    <property type="project" value="UniProtKB-UniRule"/>
</dbReference>
<dbReference type="NCBIfam" id="NF001862">
    <property type="entry name" value="PRK00601.1"/>
    <property type="match status" value="1"/>
</dbReference>
<dbReference type="NCBIfam" id="TIGR00576">
    <property type="entry name" value="dut"/>
    <property type="match status" value="1"/>
</dbReference>
<sequence length="181" mass="18698">MSSTPAFPFPTIEIAIQRLPNGGGLPLPAYASAGAAGMDVVAAETLTLRPGTRHAVATGFAMAIPAGYEVQVRPRSGLALKHGITCLNTPGTIDSDYRGEVKVILANLSDEPFEVKRGDRIAQLVPAPVQRAAFAEVETLDETARGAGGFGSTGIAGGAGDEQKPRDVGSLSAMKMRRPGD</sequence>
<evidence type="ECO:0000259" key="10">
    <source>
        <dbReference type="Pfam" id="PF00692"/>
    </source>
</evidence>
<organism evidence="11 12">
    <name type="scientific">Sphingopyxis granuli</name>
    <dbReference type="NCBI Taxonomy" id="267128"/>
    <lineage>
        <taxon>Bacteria</taxon>
        <taxon>Pseudomonadati</taxon>
        <taxon>Pseudomonadota</taxon>
        <taxon>Alphaproteobacteria</taxon>
        <taxon>Sphingomonadales</taxon>
        <taxon>Sphingomonadaceae</taxon>
        <taxon>Sphingopyxis</taxon>
    </lineage>
</organism>
<keyword evidence="3 8" id="KW-0479">Metal-binding</keyword>
<proteinExistence type="inferred from homology"/>
<dbReference type="Proteomes" id="UP000058599">
    <property type="component" value="Chromosome"/>
</dbReference>
<evidence type="ECO:0000256" key="6">
    <source>
        <dbReference type="ARBA" id="ARBA00023080"/>
    </source>
</evidence>
<comment type="cofactor">
    <cofactor evidence="1 8">
        <name>Mg(2+)</name>
        <dbReference type="ChEBI" id="CHEBI:18420"/>
    </cofactor>
</comment>
<evidence type="ECO:0000256" key="8">
    <source>
        <dbReference type="HAMAP-Rule" id="MF_00116"/>
    </source>
</evidence>
<dbReference type="FunFam" id="2.70.40.10:FF:000008">
    <property type="entry name" value="Deoxyuridine 5'-triphosphate nucleotidohydrolase"/>
    <property type="match status" value="1"/>
</dbReference>
<keyword evidence="12" id="KW-1185">Reference proteome</keyword>
<feature type="binding site" evidence="8">
    <location>
        <begin position="92"/>
        <end position="94"/>
    </location>
    <ligand>
        <name>substrate</name>
    </ligand>
</feature>
<evidence type="ECO:0000256" key="3">
    <source>
        <dbReference type="ARBA" id="ARBA00022723"/>
    </source>
</evidence>
<evidence type="ECO:0000256" key="9">
    <source>
        <dbReference type="SAM" id="MobiDB-lite"/>
    </source>
</evidence>